<feature type="binding site" evidence="13">
    <location>
        <position position="61"/>
    </location>
    <ligand>
        <name>Mg(2+)</name>
        <dbReference type="ChEBI" id="CHEBI:18420"/>
    </ligand>
</feature>
<evidence type="ECO:0000256" key="4">
    <source>
        <dbReference type="ARBA" id="ARBA00022723"/>
    </source>
</evidence>
<evidence type="ECO:0000256" key="6">
    <source>
        <dbReference type="ARBA" id="ARBA00022763"/>
    </source>
</evidence>
<dbReference type="InterPro" id="IPR011335">
    <property type="entry name" value="Restrct_endonuc-II-like"/>
</dbReference>
<evidence type="ECO:0000256" key="7">
    <source>
        <dbReference type="ARBA" id="ARBA00022801"/>
    </source>
</evidence>
<dbReference type="RefSeq" id="WP_181676724.1">
    <property type="nucleotide sequence ID" value="NZ_JABJVM010000008.1"/>
</dbReference>
<keyword evidence="15" id="KW-1185">Reference proteome</keyword>
<organism evidence="14 15">
    <name type="scientific">Listeria rustica</name>
    <dbReference type="NCBI Taxonomy" id="2713503"/>
    <lineage>
        <taxon>Bacteria</taxon>
        <taxon>Bacillati</taxon>
        <taxon>Bacillota</taxon>
        <taxon>Bacilli</taxon>
        <taxon>Bacillales</taxon>
        <taxon>Listeriaceae</taxon>
        <taxon>Listeria</taxon>
    </lineage>
</organism>
<keyword evidence="6 13" id="KW-0227">DNA damage</keyword>
<keyword evidence="2 13" id="KW-0963">Cytoplasm</keyword>
<evidence type="ECO:0000256" key="13">
    <source>
        <dbReference type="HAMAP-Rule" id="MF_00130"/>
    </source>
</evidence>
<dbReference type="AlphaFoldDB" id="A0A7W1YGF2"/>
<dbReference type="InterPro" id="IPR004612">
    <property type="entry name" value="Resolv_RecU"/>
</dbReference>
<reference evidence="14 15" key="1">
    <citation type="submission" date="2020-08" db="EMBL/GenBank/DDBJ databases">
        <title>Listeria ohnekaius sp. nov. and Listeria portnoyii sp. nov. isolated from non-agricultural and natural environments.</title>
        <authorList>
            <person name="Weller D."/>
            <person name="Belias A.M."/>
            <person name="Liao J."/>
            <person name="Guo S."/>
            <person name="Orsi R.H."/>
            <person name="Wiedmann M."/>
        </authorList>
    </citation>
    <scope>NUCLEOTIDE SEQUENCE [LARGE SCALE GENOMIC DNA]</scope>
    <source>
        <strain evidence="14 15">FSL W9-0585</strain>
    </source>
</reference>
<evidence type="ECO:0000313" key="15">
    <source>
        <dbReference type="Proteomes" id="UP000548787"/>
    </source>
</evidence>
<evidence type="ECO:0000256" key="5">
    <source>
        <dbReference type="ARBA" id="ARBA00022759"/>
    </source>
</evidence>
<evidence type="ECO:0000256" key="12">
    <source>
        <dbReference type="ARBA" id="ARBA00029523"/>
    </source>
</evidence>
<evidence type="ECO:0000313" key="14">
    <source>
        <dbReference type="EMBL" id="MBA3926569.1"/>
    </source>
</evidence>
<dbReference type="GO" id="GO:0006310">
    <property type="term" value="P:DNA recombination"/>
    <property type="evidence" value="ECO:0007669"/>
    <property type="project" value="UniProtKB-UniRule"/>
</dbReference>
<feature type="site" description="Transition state stabilizer" evidence="13">
    <location>
        <position position="79"/>
    </location>
</feature>
<dbReference type="GO" id="GO:0003676">
    <property type="term" value="F:nucleic acid binding"/>
    <property type="evidence" value="ECO:0007669"/>
    <property type="project" value="InterPro"/>
</dbReference>
<keyword evidence="5 13" id="KW-0255">Endonuclease</keyword>
<feature type="binding site" evidence="13">
    <location>
        <position position="63"/>
    </location>
    <ligand>
        <name>Mg(2+)</name>
        <dbReference type="ChEBI" id="CHEBI:18420"/>
    </ligand>
</feature>
<keyword evidence="4 13" id="KW-0479">Metal-binding</keyword>
<keyword evidence="9 13" id="KW-0233">DNA recombination</keyword>
<feature type="binding site" evidence="13">
    <location>
        <position position="96"/>
    </location>
    <ligand>
        <name>Mg(2+)</name>
        <dbReference type="ChEBI" id="CHEBI:18420"/>
    </ligand>
</feature>
<keyword evidence="10 13" id="KW-0234">DNA repair</keyword>
<dbReference type="GO" id="GO:0007059">
    <property type="term" value="P:chromosome segregation"/>
    <property type="evidence" value="ECO:0007669"/>
    <property type="project" value="UniProtKB-UniRule"/>
</dbReference>
<dbReference type="Proteomes" id="UP000548787">
    <property type="component" value="Unassembled WGS sequence"/>
</dbReference>
<dbReference type="GO" id="GO:0008821">
    <property type="term" value="F:crossover junction DNA endonuclease activity"/>
    <property type="evidence" value="ECO:0007669"/>
    <property type="project" value="UniProtKB-EC"/>
</dbReference>
<keyword evidence="8 13" id="KW-0460">Magnesium</keyword>
<dbReference type="EC" id="3.1.21.10" evidence="13"/>
<dbReference type="PIRSF" id="PIRSF037785">
    <property type="entry name" value="RecU"/>
    <property type="match status" value="1"/>
</dbReference>
<feature type="binding site" evidence="13">
    <location>
        <position position="77"/>
    </location>
    <ligand>
        <name>Mg(2+)</name>
        <dbReference type="ChEBI" id="CHEBI:18420"/>
    </ligand>
</feature>
<comment type="function">
    <text evidence="13">Endonuclease that resolves Holliday junction intermediates in genetic recombination. Cleaves mobile four-strand junctions by introducing symmetrical nicks in paired strands. Promotes annealing of linear ssDNA with homologous dsDNA. Required for DNA repair, homologous recombination and chromosome segregation.</text>
</comment>
<dbReference type="GO" id="GO:0005737">
    <property type="term" value="C:cytoplasm"/>
    <property type="evidence" value="ECO:0007669"/>
    <property type="project" value="UniProtKB-SubCell"/>
</dbReference>
<comment type="caution">
    <text evidence="14">The sequence shown here is derived from an EMBL/GenBank/DDBJ whole genome shotgun (WGS) entry which is preliminary data.</text>
</comment>
<comment type="similarity">
    <text evidence="11 13">Belongs to the RecU family.</text>
</comment>
<dbReference type="SUPFAM" id="SSF52980">
    <property type="entry name" value="Restriction endonuclease-like"/>
    <property type="match status" value="1"/>
</dbReference>
<dbReference type="GO" id="GO:0006281">
    <property type="term" value="P:DNA repair"/>
    <property type="evidence" value="ECO:0007669"/>
    <property type="project" value="UniProtKB-UniRule"/>
</dbReference>
<evidence type="ECO:0000256" key="1">
    <source>
        <dbReference type="ARBA" id="ARBA00004496"/>
    </source>
</evidence>
<dbReference type="InterPro" id="IPR011856">
    <property type="entry name" value="tRNA_endonuc-like_dom_sf"/>
</dbReference>
<proteinExistence type="inferred from homology"/>
<keyword evidence="7 13" id="KW-0378">Hydrolase</keyword>
<dbReference type="Pfam" id="PF03838">
    <property type="entry name" value="RecU"/>
    <property type="match status" value="1"/>
</dbReference>
<gene>
    <name evidence="13" type="primary">recU</name>
    <name evidence="14" type="ORF">HPK16_09460</name>
</gene>
<dbReference type="HAMAP" id="MF_00130">
    <property type="entry name" value="RecU"/>
    <property type="match status" value="1"/>
</dbReference>
<evidence type="ECO:0000256" key="11">
    <source>
        <dbReference type="ARBA" id="ARBA00023447"/>
    </source>
</evidence>
<sequence>MIRAKSRTHANRGMKFESAIEKSCENYRQQKLAVIKKRPTDWTVRWEDGKIISAFPKKKSTVDFEGILAGGQGIAFEAKETKNKTSFPLSNFQSHQISYLQNFAQMGGMAFVLIRFTVHEAVYKIMIDEFCKMISDCETLGRKSIPLDRIKQPSDKCYRITEMYELPLFLNNHYNQK</sequence>
<keyword evidence="3 13" id="KW-0540">Nuclease</keyword>
<comment type="catalytic activity">
    <reaction evidence="13">
        <text>Endonucleolytic cleavage at a junction such as a reciprocal single-stranded crossover between two homologous DNA duplexes (Holliday junction).</text>
        <dbReference type="EC" id="3.1.21.10"/>
    </reaction>
</comment>
<dbReference type="CDD" id="cd22354">
    <property type="entry name" value="RecU-like"/>
    <property type="match status" value="1"/>
</dbReference>
<comment type="subcellular location">
    <subcellularLocation>
        <location evidence="1 13">Cytoplasm</location>
    </subcellularLocation>
</comment>
<evidence type="ECO:0000256" key="9">
    <source>
        <dbReference type="ARBA" id="ARBA00023172"/>
    </source>
</evidence>
<name>A0A7W1YGF2_9LIST</name>
<dbReference type="Gene3D" id="3.40.1350.10">
    <property type="match status" value="1"/>
</dbReference>
<evidence type="ECO:0000256" key="10">
    <source>
        <dbReference type="ARBA" id="ARBA00023204"/>
    </source>
</evidence>
<evidence type="ECO:0000256" key="3">
    <source>
        <dbReference type="ARBA" id="ARBA00022722"/>
    </source>
</evidence>
<comment type="cofactor">
    <cofactor evidence="13">
        <name>Mg(2+)</name>
        <dbReference type="ChEBI" id="CHEBI:18420"/>
    </cofactor>
    <text evidence="13">Binds 1 Mg(2+) ion per subunit.</text>
</comment>
<protein>
    <recommendedName>
        <fullName evidence="12 13">Holliday junction resolvase RecU</fullName>
        <ecNumber evidence="13">3.1.21.10</ecNumber>
    </recommendedName>
    <alternativeName>
        <fullName evidence="13">Recombination protein U homolog</fullName>
    </alternativeName>
</protein>
<dbReference type="EMBL" id="JABJVM010000008">
    <property type="protein sequence ID" value="MBA3926569.1"/>
    <property type="molecule type" value="Genomic_DNA"/>
</dbReference>
<accession>A0A7W1YGF2</accession>
<evidence type="ECO:0000256" key="8">
    <source>
        <dbReference type="ARBA" id="ARBA00022842"/>
    </source>
</evidence>
<dbReference type="GO" id="GO:0000287">
    <property type="term" value="F:magnesium ion binding"/>
    <property type="evidence" value="ECO:0007669"/>
    <property type="project" value="UniProtKB-UniRule"/>
</dbReference>
<evidence type="ECO:0000256" key="2">
    <source>
        <dbReference type="ARBA" id="ARBA00022490"/>
    </source>
</evidence>